<comment type="subcellular location">
    <subcellularLocation>
        <location evidence="1">Nucleus</location>
    </subcellularLocation>
</comment>
<keyword evidence="4" id="KW-0677">Repeat</keyword>
<keyword evidence="8" id="KW-0238">DNA-binding</keyword>
<evidence type="ECO:0000256" key="10">
    <source>
        <dbReference type="ARBA" id="ARBA00023242"/>
    </source>
</evidence>
<reference evidence="16" key="1">
    <citation type="submission" date="2020-11" db="EMBL/GenBank/DDBJ databases">
        <authorList>
            <person name="Whitehead M."/>
        </authorList>
    </citation>
    <scope>NUCLEOTIDE SEQUENCE</scope>
    <source>
        <strain evidence="16">EGII</strain>
    </source>
</reference>
<comment type="similarity">
    <text evidence="2">Belongs to the krueppel C2H2-type zinc-finger protein family.</text>
</comment>
<feature type="binding site" evidence="12">
    <location>
        <position position="74"/>
    </location>
    <ligand>
        <name>Zn(2+)</name>
        <dbReference type="ChEBI" id="CHEBI:29105"/>
    </ligand>
</feature>
<dbReference type="PANTHER" id="PTHR24404:SF114">
    <property type="entry name" value="KLUMPFUSS, ISOFORM B-RELATED"/>
    <property type="match status" value="1"/>
</dbReference>
<dbReference type="PROSITE" id="PS00028">
    <property type="entry name" value="ZINC_FINGER_C2H2_1"/>
    <property type="match status" value="6"/>
</dbReference>
<name>A0A811UJH7_CERCA</name>
<dbReference type="Pfam" id="PF07776">
    <property type="entry name" value="zf-AD"/>
    <property type="match status" value="1"/>
</dbReference>
<evidence type="ECO:0000259" key="14">
    <source>
        <dbReference type="PROSITE" id="PS50157"/>
    </source>
</evidence>
<evidence type="ECO:0000256" key="7">
    <source>
        <dbReference type="ARBA" id="ARBA00023015"/>
    </source>
</evidence>
<dbReference type="KEGG" id="ccat:101452553"/>
<proteinExistence type="inferred from homology"/>
<dbReference type="OrthoDB" id="6077919at2759"/>
<comment type="caution">
    <text evidence="16">The sequence shown here is derived from an EMBL/GenBank/DDBJ whole genome shotgun (WGS) entry which is preliminary data.</text>
</comment>
<protein>
    <submittedName>
        <fullName evidence="16">(Mediterranean fruit fly) hypothetical protein</fullName>
    </submittedName>
</protein>
<evidence type="ECO:0000256" key="3">
    <source>
        <dbReference type="ARBA" id="ARBA00022723"/>
    </source>
</evidence>
<dbReference type="SMART" id="SM00355">
    <property type="entry name" value="ZnF_C2H2"/>
    <property type="match status" value="7"/>
</dbReference>
<keyword evidence="7" id="KW-0805">Transcription regulation</keyword>
<keyword evidence="9" id="KW-0804">Transcription</keyword>
<dbReference type="Pfam" id="PF00096">
    <property type="entry name" value="zf-C2H2"/>
    <property type="match status" value="2"/>
</dbReference>
<dbReference type="InterPro" id="IPR013087">
    <property type="entry name" value="Znf_C2H2_type"/>
</dbReference>
<dbReference type="InterPro" id="IPR050589">
    <property type="entry name" value="Ikaros_C2H2-ZF"/>
</dbReference>
<dbReference type="GO" id="GO:0000978">
    <property type="term" value="F:RNA polymerase II cis-regulatory region sequence-specific DNA binding"/>
    <property type="evidence" value="ECO:0007669"/>
    <property type="project" value="TreeGrafter"/>
</dbReference>
<feature type="binding site" evidence="12">
    <location>
        <position position="23"/>
    </location>
    <ligand>
        <name>Zn(2+)</name>
        <dbReference type="ChEBI" id="CHEBI:29105"/>
    </ligand>
</feature>
<feature type="domain" description="C2H2-type" evidence="14">
    <location>
        <begin position="412"/>
        <end position="440"/>
    </location>
</feature>
<dbReference type="Gene3D" id="3.30.160.60">
    <property type="entry name" value="Classic Zinc Finger"/>
    <property type="match status" value="4"/>
</dbReference>
<dbReference type="GO" id="GO:0003700">
    <property type="term" value="F:DNA-binding transcription factor activity"/>
    <property type="evidence" value="ECO:0007669"/>
    <property type="project" value="TreeGrafter"/>
</dbReference>
<dbReference type="PANTHER" id="PTHR24404">
    <property type="entry name" value="ZINC FINGER PROTEIN"/>
    <property type="match status" value="1"/>
</dbReference>
<dbReference type="PROSITE" id="PS51915">
    <property type="entry name" value="ZAD"/>
    <property type="match status" value="1"/>
</dbReference>
<dbReference type="AlphaFoldDB" id="A0A811UJH7"/>
<feature type="region of interest" description="Disordered" evidence="13">
    <location>
        <begin position="475"/>
        <end position="498"/>
    </location>
</feature>
<feature type="binding site" evidence="12">
    <location>
        <position position="20"/>
    </location>
    <ligand>
        <name>Zn(2+)</name>
        <dbReference type="ChEBI" id="CHEBI:29105"/>
    </ligand>
</feature>
<dbReference type="InterPro" id="IPR036236">
    <property type="entry name" value="Znf_C2H2_sf"/>
</dbReference>
<dbReference type="FunFam" id="3.30.160.60:FF:000145">
    <property type="entry name" value="Zinc finger protein 574"/>
    <property type="match status" value="1"/>
</dbReference>
<feature type="binding site" evidence="12">
    <location>
        <position position="71"/>
    </location>
    <ligand>
        <name>Zn(2+)</name>
        <dbReference type="ChEBI" id="CHEBI:29105"/>
    </ligand>
</feature>
<evidence type="ECO:0000256" key="1">
    <source>
        <dbReference type="ARBA" id="ARBA00004123"/>
    </source>
</evidence>
<evidence type="ECO:0000256" key="6">
    <source>
        <dbReference type="ARBA" id="ARBA00022833"/>
    </source>
</evidence>
<evidence type="ECO:0000256" key="9">
    <source>
        <dbReference type="ARBA" id="ARBA00023163"/>
    </source>
</evidence>
<feature type="domain" description="C2H2-type" evidence="14">
    <location>
        <begin position="272"/>
        <end position="300"/>
    </location>
</feature>
<evidence type="ECO:0000256" key="4">
    <source>
        <dbReference type="ARBA" id="ARBA00022737"/>
    </source>
</evidence>
<dbReference type="EMBL" id="CAJHJT010000012">
    <property type="protein sequence ID" value="CAD6999159.1"/>
    <property type="molecule type" value="Genomic_DNA"/>
</dbReference>
<sequence length="520" mass="59611">MEEVETYEGVEFDNEWKLWCRLCAKSNTEKVNIFTEWTQPYNNYKRKILAVINKFFHIKFTQKGKLPQVVCIDCLKVLTSFIKLAARVCDTQEMFSILEESSGTTQDLEKLFEKYGTAYHGLLIKNTVELTEVQSISTCIRDSTWDSRMTSTRPISPNRIIREKENNLIQAILFENNDPTDPLEGEIFSHGSSCEDAHSCESDKGFKKIAVEFSKTSLPRRTVSLRESIKENNYQCVHCPKRFQRIGSYHIHLRRKHGRIKNVSPSNEKPLFKCKSCNEAFQNKTLMTQHLKSKHGNKETFVCEECGEVIIGSIRTLRDHMLTHTNYAPFECNVCGKCFKLKTRLKRHMDIHGEKHICNECGLQLSSRATLYHHSFVHSDAMPHKCDYCGRAFKRSKTLKNHLILHTGLKPYACDFCEMTFTNGTSYRTHKKNMHPVEFANQEASGEKPNKAKNIPKLSVLKSVTRTALNLKPVAPKRSGNFSMGKKPKLGRTSSKQHPAAVIDSNCADFVVNKNKTNLI</sequence>
<keyword evidence="6 12" id="KW-0862">Zinc</keyword>
<dbReference type="InterPro" id="IPR012934">
    <property type="entry name" value="Znf_AD"/>
</dbReference>
<dbReference type="GO" id="GO:0006357">
    <property type="term" value="P:regulation of transcription by RNA polymerase II"/>
    <property type="evidence" value="ECO:0007669"/>
    <property type="project" value="TreeGrafter"/>
</dbReference>
<feature type="domain" description="C2H2-type" evidence="14">
    <location>
        <begin position="330"/>
        <end position="357"/>
    </location>
</feature>
<evidence type="ECO:0000313" key="17">
    <source>
        <dbReference type="Proteomes" id="UP000606786"/>
    </source>
</evidence>
<feature type="domain" description="C2H2-type" evidence="14">
    <location>
        <begin position="384"/>
        <end position="411"/>
    </location>
</feature>
<dbReference type="GO" id="GO:0008270">
    <property type="term" value="F:zinc ion binding"/>
    <property type="evidence" value="ECO:0007669"/>
    <property type="project" value="UniProtKB-UniRule"/>
</dbReference>
<organism evidence="16 17">
    <name type="scientific">Ceratitis capitata</name>
    <name type="common">Mediterranean fruit fly</name>
    <name type="synonym">Tephritis capitata</name>
    <dbReference type="NCBI Taxonomy" id="7213"/>
    <lineage>
        <taxon>Eukaryota</taxon>
        <taxon>Metazoa</taxon>
        <taxon>Ecdysozoa</taxon>
        <taxon>Arthropoda</taxon>
        <taxon>Hexapoda</taxon>
        <taxon>Insecta</taxon>
        <taxon>Pterygota</taxon>
        <taxon>Neoptera</taxon>
        <taxon>Endopterygota</taxon>
        <taxon>Diptera</taxon>
        <taxon>Brachycera</taxon>
        <taxon>Muscomorpha</taxon>
        <taxon>Tephritoidea</taxon>
        <taxon>Tephritidae</taxon>
        <taxon>Ceratitis</taxon>
        <taxon>Ceratitis</taxon>
    </lineage>
</organism>
<evidence type="ECO:0000256" key="5">
    <source>
        <dbReference type="ARBA" id="ARBA00022771"/>
    </source>
</evidence>
<evidence type="ECO:0000256" key="8">
    <source>
        <dbReference type="ARBA" id="ARBA00023125"/>
    </source>
</evidence>
<keyword evidence="5 11" id="KW-0863">Zinc-finger</keyword>
<evidence type="ECO:0000256" key="11">
    <source>
        <dbReference type="PROSITE-ProRule" id="PRU00042"/>
    </source>
</evidence>
<feature type="domain" description="C2H2-type" evidence="14">
    <location>
        <begin position="234"/>
        <end position="262"/>
    </location>
</feature>
<keyword evidence="10" id="KW-0539">Nucleus</keyword>
<accession>A0A811UJH7</accession>
<dbReference type="Proteomes" id="UP000606786">
    <property type="component" value="Unassembled WGS sequence"/>
</dbReference>
<keyword evidence="3 12" id="KW-0479">Metal-binding</keyword>
<dbReference type="SMART" id="SM00868">
    <property type="entry name" value="zf-AD"/>
    <property type="match status" value="1"/>
</dbReference>
<evidence type="ECO:0000256" key="13">
    <source>
        <dbReference type="SAM" id="MobiDB-lite"/>
    </source>
</evidence>
<feature type="domain" description="C2H2-type" evidence="14">
    <location>
        <begin position="356"/>
        <end position="383"/>
    </location>
</feature>
<dbReference type="SUPFAM" id="SSF57716">
    <property type="entry name" value="Glucocorticoid receptor-like (DNA-binding domain)"/>
    <property type="match status" value="1"/>
</dbReference>
<dbReference type="SUPFAM" id="SSF57667">
    <property type="entry name" value="beta-beta-alpha zinc fingers"/>
    <property type="match status" value="3"/>
</dbReference>
<dbReference type="FunFam" id="3.30.160.60:FF:001156">
    <property type="entry name" value="Zinc finger protein 407"/>
    <property type="match status" value="1"/>
</dbReference>
<evidence type="ECO:0000256" key="12">
    <source>
        <dbReference type="PROSITE-ProRule" id="PRU01263"/>
    </source>
</evidence>
<evidence type="ECO:0000256" key="2">
    <source>
        <dbReference type="ARBA" id="ARBA00006991"/>
    </source>
</evidence>
<evidence type="ECO:0000259" key="15">
    <source>
        <dbReference type="PROSITE" id="PS51915"/>
    </source>
</evidence>
<dbReference type="GO" id="GO:0005634">
    <property type="term" value="C:nucleus"/>
    <property type="evidence" value="ECO:0007669"/>
    <property type="project" value="UniProtKB-SubCell"/>
</dbReference>
<dbReference type="PROSITE" id="PS50157">
    <property type="entry name" value="ZINC_FINGER_C2H2_2"/>
    <property type="match status" value="6"/>
</dbReference>
<evidence type="ECO:0000313" key="16">
    <source>
        <dbReference type="EMBL" id="CAD6999159.1"/>
    </source>
</evidence>
<keyword evidence="17" id="KW-1185">Reference proteome</keyword>
<dbReference type="Gene3D" id="3.40.1800.20">
    <property type="match status" value="1"/>
</dbReference>
<gene>
    <name evidence="16" type="ORF">CCAP1982_LOCUS7697</name>
</gene>
<feature type="domain" description="ZAD" evidence="15">
    <location>
        <begin position="18"/>
        <end position="98"/>
    </location>
</feature>